<proteinExistence type="predicted"/>
<accession>A0ABM9U9T7</accession>
<protein>
    <submittedName>
        <fullName evidence="1">Uncharacterized protein</fullName>
    </submittedName>
</protein>
<keyword evidence="2" id="KW-1185">Reference proteome</keyword>
<reference evidence="1 2" key="1">
    <citation type="submission" date="2015-08" db="EMBL/GenBank/DDBJ databases">
        <authorList>
            <person name="Varghese N."/>
        </authorList>
    </citation>
    <scope>NUCLEOTIDE SEQUENCE [LARGE SCALE GENOMIC DNA]</scope>
    <source>
        <strain evidence="1 2">DSM 18167</strain>
    </source>
</reference>
<dbReference type="RefSeq" id="WP_055460978.1">
    <property type="nucleotide sequence ID" value="NZ_CYHC01000016.1"/>
</dbReference>
<gene>
    <name evidence="1" type="ORF">Ga0061061_11652</name>
</gene>
<organism evidence="1 2">
    <name type="scientific">Chelatococcus sambhunathii</name>
    <dbReference type="NCBI Taxonomy" id="363953"/>
    <lineage>
        <taxon>Bacteria</taxon>
        <taxon>Pseudomonadati</taxon>
        <taxon>Pseudomonadota</taxon>
        <taxon>Alphaproteobacteria</taxon>
        <taxon>Hyphomicrobiales</taxon>
        <taxon>Chelatococcaceae</taxon>
        <taxon>Chelatococcus</taxon>
    </lineage>
</organism>
<sequence>MATECCNSFGGRITISVNGVRYSARGEISINPTNREVQAGSNHDGSVFFTSQPVPYTAQMNFSQPCGLVWDAELLKCALDVTIREDDSRRTHFFGRARWVGRPQVNLSTGEVTGLSIASQSYRKVEDN</sequence>
<evidence type="ECO:0000313" key="2">
    <source>
        <dbReference type="Proteomes" id="UP000182178"/>
    </source>
</evidence>
<dbReference type="EMBL" id="CYHC01000016">
    <property type="protein sequence ID" value="CUA90918.1"/>
    <property type="molecule type" value="Genomic_DNA"/>
</dbReference>
<evidence type="ECO:0000313" key="1">
    <source>
        <dbReference type="EMBL" id="CUA90918.1"/>
    </source>
</evidence>
<comment type="caution">
    <text evidence="1">The sequence shown here is derived from an EMBL/GenBank/DDBJ whole genome shotgun (WGS) entry which is preliminary data.</text>
</comment>
<name>A0ABM9U9T7_9HYPH</name>
<dbReference type="Proteomes" id="UP000182178">
    <property type="component" value="Unassembled WGS sequence"/>
</dbReference>